<dbReference type="PANTHER" id="PTHR34075">
    <property type="entry name" value="BLR3430 PROTEIN"/>
    <property type="match status" value="1"/>
</dbReference>
<evidence type="ECO:0008006" key="5">
    <source>
        <dbReference type="Google" id="ProtNLM"/>
    </source>
</evidence>
<dbReference type="PANTHER" id="PTHR34075:SF5">
    <property type="entry name" value="BLR3430 PROTEIN"/>
    <property type="match status" value="1"/>
</dbReference>
<dbReference type="RefSeq" id="WP_123711215.1">
    <property type="nucleotide sequence ID" value="NZ_RKHR01000003.1"/>
</dbReference>
<protein>
    <recommendedName>
        <fullName evidence="5">OB-fold protein</fullName>
    </recommendedName>
</protein>
<keyword evidence="4" id="KW-1185">Reference proteome</keyword>
<gene>
    <name evidence="3" type="ORF">EDC56_0827</name>
</gene>
<dbReference type="Pfam" id="PF12172">
    <property type="entry name" value="zf-ChsH2"/>
    <property type="match status" value="1"/>
</dbReference>
<dbReference type="Pfam" id="PF01796">
    <property type="entry name" value="OB_ChsH2_C"/>
    <property type="match status" value="1"/>
</dbReference>
<proteinExistence type="predicted"/>
<evidence type="ECO:0000259" key="1">
    <source>
        <dbReference type="Pfam" id="PF01796"/>
    </source>
</evidence>
<dbReference type="AlphaFoldDB" id="A0A3N2DZU4"/>
<dbReference type="InterPro" id="IPR022002">
    <property type="entry name" value="ChsH2_Znr"/>
</dbReference>
<feature type="domain" description="ChsH2 C-terminal OB-fold" evidence="1">
    <location>
        <begin position="55"/>
        <end position="124"/>
    </location>
</feature>
<dbReference type="OrthoDB" id="4303499at2"/>
<evidence type="ECO:0000259" key="2">
    <source>
        <dbReference type="Pfam" id="PF12172"/>
    </source>
</evidence>
<dbReference type="SUPFAM" id="SSF50249">
    <property type="entry name" value="Nucleic acid-binding proteins"/>
    <property type="match status" value="1"/>
</dbReference>
<dbReference type="InterPro" id="IPR002878">
    <property type="entry name" value="ChsH2_C"/>
</dbReference>
<sequence>MSQKPQVAAIEGWYTMDQKAPHLIGTCCSECGTYYFPKLTSFCKNPSCESESFDEVELSRTGKIWSYTNACYKPPEPFVAADPFVPYTIAAVELDKEKMIILGQAIEGVTVADLKVGMEVELCLETLYEDEENDKITWKWKPVSNPA</sequence>
<feature type="domain" description="ChsH2 rubredoxin-like zinc ribbon" evidence="2">
    <location>
        <begin position="21"/>
        <end position="53"/>
    </location>
</feature>
<dbReference type="InterPro" id="IPR052513">
    <property type="entry name" value="Thioester_dehydratase-like"/>
</dbReference>
<name>A0A3N2DZU4_9GAMM</name>
<accession>A0A3N2DZU4</accession>
<organism evidence="3 4">
    <name type="scientific">Sinobacterium caligoides</name>
    <dbReference type="NCBI Taxonomy" id="933926"/>
    <lineage>
        <taxon>Bacteria</taxon>
        <taxon>Pseudomonadati</taxon>
        <taxon>Pseudomonadota</taxon>
        <taxon>Gammaproteobacteria</taxon>
        <taxon>Cellvibrionales</taxon>
        <taxon>Spongiibacteraceae</taxon>
        <taxon>Sinobacterium</taxon>
    </lineage>
</organism>
<evidence type="ECO:0000313" key="4">
    <source>
        <dbReference type="Proteomes" id="UP000275394"/>
    </source>
</evidence>
<evidence type="ECO:0000313" key="3">
    <source>
        <dbReference type="EMBL" id="ROS05297.1"/>
    </source>
</evidence>
<dbReference type="InterPro" id="IPR012340">
    <property type="entry name" value="NA-bd_OB-fold"/>
</dbReference>
<reference evidence="3 4" key="1">
    <citation type="submission" date="2018-11" db="EMBL/GenBank/DDBJ databases">
        <title>Genomic Encyclopedia of Type Strains, Phase IV (KMG-IV): sequencing the most valuable type-strain genomes for metagenomic binning, comparative biology and taxonomic classification.</title>
        <authorList>
            <person name="Goeker M."/>
        </authorList>
    </citation>
    <scope>NUCLEOTIDE SEQUENCE [LARGE SCALE GENOMIC DNA]</scope>
    <source>
        <strain evidence="3 4">DSM 100316</strain>
    </source>
</reference>
<dbReference type="Proteomes" id="UP000275394">
    <property type="component" value="Unassembled WGS sequence"/>
</dbReference>
<comment type="caution">
    <text evidence="3">The sequence shown here is derived from an EMBL/GenBank/DDBJ whole genome shotgun (WGS) entry which is preliminary data.</text>
</comment>
<dbReference type="EMBL" id="RKHR01000003">
    <property type="protein sequence ID" value="ROS05297.1"/>
    <property type="molecule type" value="Genomic_DNA"/>
</dbReference>